<keyword evidence="7" id="KW-0234">DNA repair</keyword>
<evidence type="ECO:0000313" key="10">
    <source>
        <dbReference type="Proteomes" id="UP000010846"/>
    </source>
</evidence>
<keyword evidence="4" id="KW-0378">Hydrolase</keyword>
<dbReference type="PANTHER" id="PTHR33693">
    <property type="entry name" value="TYPE-5 URACIL-DNA GLYCOSYLASE"/>
    <property type="match status" value="1"/>
</dbReference>
<evidence type="ECO:0000256" key="4">
    <source>
        <dbReference type="ARBA" id="ARBA00022801"/>
    </source>
</evidence>
<sequence length="208" mass="23440">MAQETRSNPFGMDADCRNCPALCETRETVVHGYGDVTADFCFVSERPTIRADSTGVPFAGDDEFTPLQRILGRLGLCDLTSDPAEPRLENAYLTSLTRCRHPERGPTDDEITNCEPYLDAEVRMINPHLLVPIGQRALTSLGAEYTTRNPEELRIEDHHGESIRGRGFELVPLINPTTATEDEIDDWVRRFAELMAADYRQTKGRRSR</sequence>
<keyword evidence="3" id="KW-0227">DNA damage</keyword>
<dbReference type="InterPro" id="IPR036895">
    <property type="entry name" value="Uracil-DNA_glycosylase-like_sf"/>
</dbReference>
<gene>
    <name evidence="9" type="ordered locus">Halru_1543</name>
</gene>
<proteinExistence type="predicted"/>
<evidence type="ECO:0000256" key="6">
    <source>
        <dbReference type="ARBA" id="ARBA00023014"/>
    </source>
</evidence>
<keyword evidence="6" id="KW-0411">Iron-sulfur</keyword>
<dbReference type="SMART" id="SM00987">
    <property type="entry name" value="UreE_C"/>
    <property type="match status" value="1"/>
</dbReference>
<dbReference type="GO" id="GO:0051539">
    <property type="term" value="F:4 iron, 4 sulfur cluster binding"/>
    <property type="evidence" value="ECO:0007669"/>
    <property type="project" value="UniProtKB-KW"/>
</dbReference>
<dbReference type="HOGENOM" id="CLU_044815_4_0_2"/>
<dbReference type="KEGG" id="hru:Halru_1543"/>
<dbReference type="InterPro" id="IPR005122">
    <property type="entry name" value="Uracil-DNA_glycosylase-like"/>
</dbReference>
<name>L0ID48_HALRX</name>
<evidence type="ECO:0000259" key="8">
    <source>
        <dbReference type="SMART" id="SM00986"/>
    </source>
</evidence>
<dbReference type="AlphaFoldDB" id="L0ID48"/>
<dbReference type="GO" id="GO:0097506">
    <property type="term" value="F:deaminated base DNA N-glycosylase activity"/>
    <property type="evidence" value="ECO:0007669"/>
    <property type="project" value="UniProtKB-ARBA"/>
</dbReference>
<evidence type="ECO:0000256" key="7">
    <source>
        <dbReference type="ARBA" id="ARBA00023204"/>
    </source>
</evidence>
<dbReference type="PANTHER" id="PTHR33693:SF1">
    <property type="entry name" value="TYPE-4 URACIL-DNA GLYCOSYLASE"/>
    <property type="match status" value="1"/>
</dbReference>
<dbReference type="InterPro" id="IPR051536">
    <property type="entry name" value="UDG_Type-4/5"/>
</dbReference>
<keyword evidence="10" id="KW-1185">Reference proteome</keyword>
<keyword evidence="5" id="KW-0408">Iron</keyword>
<dbReference type="EMBL" id="CP003050">
    <property type="protein sequence ID" value="AGB16151.1"/>
    <property type="molecule type" value="Genomic_DNA"/>
</dbReference>
<dbReference type="GO" id="GO:0006281">
    <property type="term" value="P:DNA repair"/>
    <property type="evidence" value="ECO:0007669"/>
    <property type="project" value="UniProtKB-KW"/>
</dbReference>
<dbReference type="GeneID" id="14376330"/>
<evidence type="ECO:0000256" key="1">
    <source>
        <dbReference type="ARBA" id="ARBA00022485"/>
    </source>
</evidence>
<protein>
    <submittedName>
        <fullName evidence="9">Uracil-DNA glycosylase</fullName>
    </submittedName>
</protein>
<organism evidence="9 10">
    <name type="scientific">Halovivax ruber (strain DSM 18193 / JCM 13892 / XH-70)</name>
    <dbReference type="NCBI Taxonomy" id="797302"/>
    <lineage>
        <taxon>Archaea</taxon>
        <taxon>Methanobacteriati</taxon>
        <taxon>Methanobacteriota</taxon>
        <taxon>Stenosarchaea group</taxon>
        <taxon>Halobacteria</taxon>
        <taxon>Halobacteriales</taxon>
        <taxon>Natrialbaceae</taxon>
        <taxon>Halovivax</taxon>
    </lineage>
</organism>
<feature type="domain" description="Uracil-DNA glycosylase-like" evidence="8">
    <location>
        <begin position="31"/>
        <end position="192"/>
    </location>
</feature>
<dbReference type="Pfam" id="PF03167">
    <property type="entry name" value="UDG"/>
    <property type="match status" value="1"/>
</dbReference>
<evidence type="ECO:0000256" key="3">
    <source>
        <dbReference type="ARBA" id="ARBA00022763"/>
    </source>
</evidence>
<dbReference type="Proteomes" id="UP000010846">
    <property type="component" value="Chromosome"/>
</dbReference>
<dbReference type="SUPFAM" id="SSF52141">
    <property type="entry name" value="Uracil-DNA glycosylase-like"/>
    <property type="match status" value="1"/>
</dbReference>
<dbReference type="GO" id="GO:0046872">
    <property type="term" value="F:metal ion binding"/>
    <property type="evidence" value="ECO:0007669"/>
    <property type="project" value="UniProtKB-KW"/>
</dbReference>
<evidence type="ECO:0000313" key="9">
    <source>
        <dbReference type="EMBL" id="AGB16151.1"/>
    </source>
</evidence>
<evidence type="ECO:0000256" key="2">
    <source>
        <dbReference type="ARBA" id="ARBA00022723"/>
    </source>
</evidence>
<accession>L0ID48</accession>
<dbReference type="STRING" id="797302.Halru_1543"/>
<dbReference type="SMART" id="SM00986">
    <property type="entry name" value="UDG"/>
    <property type="match status" value="1"/>
</dbReference>
<reference evidence="9" key="1">
    <citation type="submission" date="2011-09" db="EMBL/GenBank/DDBJ databases">
        <title>Complete sequence of Halovivax ruber XH-70.</title>
        <authorList>
            <consortium name="US DOE Joint Genome Institute"/>
            <person name="Lucas S."/>
            <person name="Han J."/>
            <person name="Lapidus A."/>
            <person name="Cheng J.-F."/>
            <person name="Goodwin L."/>
            <person name="Pitluck S."/>
            <person name="Peters L."/>
            <person name="Mikhailova N."/>
            <person name="Davenport K."/>
            <person name="Detter J.C."/>
            <person name="Han C."/>
            <person name="Tapia R."/>
            <person name="Land M."/>
            <person name="Hauser L."/>
            <person name="Kyrpides N."/>
            <person name="Ivanova N."/>
            <person name="Pagani I."/>
            <person name="Sproer C."/>
            <person name="Anderson I."/>
            <person name="Woyke T."/>
        </authorList>
    </citation>
    <scope>NUCLEOTIDE SEQUENCE</scope>
    <source>
        <strain evidence="9">XH-70</strain>
    </source>
</reference>
<dbReference type="RefSeq" id="WP_015300794.1">
    <property type="nucleotide sequence ID" value="NC_019964.1"/>
</dbReference>
<dbReference type="eggNOG" id="arCOG00905">
    <property type="taxonomic scope" value="Archaea"/>
</dbReference>
<keyword evidence="2" id="KW-0479">Metal-binding</keyword>
<keyword evidence="1" id="KW-0004">4Fe-4S</keyword>
<dbReference type="Gene3D" id="3.40.470.10">
    <property type="entry name" value="Uracil-DNA glycosylase-like domain"/>
    <property type="match status" value="1"/>
</dbReference>
<evidence type="ECO:0000256" key="5">
    <source>
        <dbReference type="ARBA" id="ARBA00023004"/>
    </source>
</evidence>